<dbReference type="Pfam" id="PF01370">
    <property type="entry name" value="Epimerase"/>
    <property type="match status" value="2"/>
</dbReference>
<feature type="domain" description="NAD-dependent epimerase/dehydratase" evidence="6">
    <location>
        <begin position="9"/>
        <end position="147"/>
    </location>
</feature>
<dbReference type="PANTHER" id="PTHR43725:SF53">
    <property type="entry name" value="UDP-ARABINOSE 4-EPIMERASE 1"/>
    <property type="match status" value="1"/>
</dbReference>
<evidence type="ECO:0000256" key="5">
    <source>
        <dbReference type="ARBA" id="ARBA00033067"/>
    </source>
</evidence>
<comment type="caution">
    <text evidence="7">The sequence shown here is derived from an EMBL/GenBank/DDBJ whole genome shotgun (WGS) entry which is preliminary data.</text>
</comment>
<sequence length="380" mass="40314">MHETAPHLLVTGGAGFIGAEVVAAALRAGWQVSVLDNFRSDVHASALTSPRLLARFGTEFTDRHVRVVHGDVADPGVLDRVLPGVDAVSHQAAKVGLGVDFSDSPDYVASNELATSVLLAAMARHSVKDLVLASSMVIYGEGAYRDEKGPIAADLRSRADLDAGRFDPMSPRTGTRLLPDLITEDGACDPRNVYAATKLGQEFLAASWARATGGRAVLLRYHNVYGPNMPQGTPYAGVASIFRSVLKAGNRPRVFEDGKQRRDFIHVSDVARANLAGLDWSQGQAAGTVRAFNVATGDVHTVGEMALALAETLGGGAPIVTGEYRLGDVRHITASAARIRTEMDWVPRIGFAEGMAEFARAPMRDAHASQEPAAGEVSRG</sequence>
<dbReference type="OrthoDB" id="9779041at2"/>
<dbReference type="InterPro" id="IPR001509">
    <property type="entry name" value="Epimerase_deHydtase"/>
</dbReference>
<comment type="pathway">
    <text evidence="1">Carbohydrate metabolism; galactose metabolism.</text>
</comment>
<evidence type="ECO:0000256" key="3">
    <source>
        <dbReference type="ARBA" id="ARBA00018569"/>
    </source>
</evidence>
<keyword evidence="8" id="KW-1185">Reference proteome</keyword>
<organism evidence="7 8">
    <name type="scientific">Brevibacterium aurantiacum</name>
    <dbReference type="NCBI Taxonomy" id="273384"/>
    <lineage>
        <taxon>Bacteria</taxon>
        <taxon>Bacillati</taxon>
        <taxon>Actinomycetota</taxon>
        <taxon>Actinomycetes</taxon>
        <taxon>Micrococcales</taxon>
        <taxon>Brevibacteriaceae</taxon>
        <taxon>Brevibacterium</taxon>
    </lineage>
</organism>
<evidence type="ECO:0000256" key="1">
    <source>
        <dbReference type="ARBA" id="ARBA00004947"/>
    </source>
</evidence>
<reference evidence="7 8" key="1">
    <citation type="submission" date="2019-07" db="EMBL/GenBank/DDBJ databases">
        <title>Draft genome sequence of Brevibacterium aurantiacum XU54 isolated from Xinjiang China.</title>
        <authorList>
            <person name="Xu X."/>
        </authorList>
    </citation>
    <scope>NUCLEOTIDE SEQUENCE [LARGE SCALE GENOMIC DNA]</scope>
    <source>
        <strain evidence="7 8">XU54</strain>
    </source>
</reference>
<feature type="domain" description="NAD-dependent epimerase/dehydratase" evidence="6">
    <location>
        <begin position="183"/>
        <end position="286"/>
    </location>
</feature>
<dbReference type="InterPro" id="IPR036291">
    <property type="entry name" value="NAD(P)-bd_dom_sf"/>
</dbReference>
<evidence type="ECO:0000256" key="4">
    <source>
        <dbReference type="ARBA" id="ARBA00031367"/>
    </source>
</evidence>
<dbReference type="RefSeq" id="WP_143920584.1">
    <property type="nucleotide sequence ID" value="NZ_VLTK01000001.1"/>
</dbReference>
<dbReference type="Gene3D" id="3.40.50.720">
    <property type="entry name" value="NAD(P)-binding Rossmann-like Domain"/>
    <property type="match status" value="1"/>
</dbReference>
<comment type="similarity">
    <text evidence="2">Belongs to the NAD(P)-dependent epimerase/dehydratase family.</text>
</comment>
<evidence type="ECO:0000313" key="7">
    <source>
        <dbReference type="EMBL" id="TSI19538.1"/>
    </source>
</evidence>
<accession>A0A556CQV8</accession>
<evidence type="ECO:0000313" key="8">
    <source>
        <dbReference type="Proteomes" id="UP000316406"/>
    </source>
</evidence>
<dbReference type="AlphaFoldDB" id="A0A556CQV8"/>
<protein>
    <recommendedName>
        <fullName evidence="3">UDP-glucose 4-epimerase</fullName>
    </recommendedName>
    <alternativeName>
        <fullName evidence="5">Galactowaldenase</fullName>
    </alternativeName>
    <alternativeName>
        <fullName evidence="4">UDP-galactose 4-epimerase</fullName>
    </alternativeName>
</protein>
<proteinExistence type="inferred from homology"/>
<dbReference type="Proteomes" id="UP000316406">
    <property type="component" value="Unassembled WGS sequence"/>
</dbReference>
<name>A0A556CQV8_BREAU</name>
<dbReference type="SUPFAM" id="SSF51735">
    <property type="entry name" value="NAD(P)-binding Rossmann-fold domains"/>
    <property type="match status" value="1"/>
</dbReference>
<evidence type="ECO:0000259" key="6">
    <source>
        <dbReference type="Pfam" id="PF01370"/>
    </source>
</evidence>
<evidence type="ECO:0000256" key="2">
    <source>
        <dbReference type="ARBA" id="ARBA00007637"/>
    </source>
</evidence>
<dbReference type="EMBL" id="VLTK01000001">
    <property type="protein sequence ID" value="TSI19538.1"/>
    <property type="molecule type" value="Genomic_DNA"/>
</dbReference>
<dbReference type="PANTHER" id="PTHR43725">
    <property type="entry name" value="UDP-GLUCOSE 4-EPIMERASE"/>
    <property type="match status" value="1"/>
</dbReference>
<gene>
    <name evidence="7" type="ORF">FO013_00805</name>
</gene>